<feature type="domain" description="DUF4395" evidence="2">
    <location>
        <begin position="4"/>
        <end position="130"/>
    </location>
</feature>
<dbReference type="AlphaFoldDB" id="E6U0C7"/>
<keyword evidence="1" id="KW-0472">Membrane</keyword>
<keyword evidence="4" id="KW-1185">Reference proteome</keyword>
<keyword evidence="1" id="KW-1133">Transmembrane helix</keyword>
<name>E6U0C7_EVAC2</name>
<dbReference type="Proteomes" id="UP000001401">
    <property type="component" value="Chromosome"/>
</dbReference>
<dbReference type="InterPro" id="IPR025508">
    <property type="entry name" value="DUF4395"/>
</dbReference>
<keyword evidence="1" id="KW-0812">Transmembrane</keyword>
<accession>E6U0C7</accession>
<evidence type="ECO:0000313" key="4">
    <source>
        <dbReference type="Proteomes" id="UP000001401"/>
    </source>
</evidence>
<evidence type="ECO:0000313" key="3">
    <source>
        <dbReference type="EMBL" id="ADU30243.1"/>
    </source>
</evidence>
<evidence type="ECO:0000256" key="1">
    <source>
        <dbReference type="SAM" id="Phobius"/>
    </source>
</evidence>
<proteinExistence type="predicted"/>
<protein>
    <recommendedName>
        <fullName evidence="2">DUF4395 domain-containing protein</fullName>
    </recommendedName>
</protein>
<dbReference type="HOGENOM" id="CLU_148540_0_0_9"/>
<dbReference type="Pfam" id="PF14340">
    <property type="entry name" value="DUF4395"/>
    <property type="match status" value="1"/>
</dbReference>
<organism evidence="3 4">
    <name type="scientific">Evansella cellulosilytica (strain ATCC 21833 / DSM 2522 / FERM P-1141 / JCM 9156 / N-4)</name>
    <name type="common">Bacillus cellulosilyticus</name>
    <dbReference type="NCBI Taxonomy" id="649639"/>
    <lineage>
        <taxon>Bacteria</taxon>
        <taxon>Bacillati</taxon>
        <taxon>Bacillota</taxon>
        <taxon>Bacilli</taxon>
        <taxon>Bacillales</taxon>
        <taxon>Bacillaceae</taxon>
        <taxon>Evansella</taxon>
    </lineage>
</organism>
<dbReference type="RefSeq" id="WP_013488579.1">
    <property type="nucleotide sequence ID" value="NC_014829.1"/>
</dbReference>
<dbReference type="KEGG" id="bco:Bcell_1981"/>
<dbReference type="PIRSF" id="PIRSF030042">
    <property type="entry name" value="UCP030042"/>
    <property type="match status" value="1"/>
</dbReference>
<sequence length="142" mass="15942">MKGIPVSLVKANQSMLVALTTLSILLQNVWILLITFLIIMTSLIFGGKANIAFIVKKMITKRDLSQDDTESAVLTRFNQSIAASLLFVGLLVLFISEHWIGWVFVAMVTVAATVALLGFCIGCFMYFQFKQLKYKWKTRNSN</sequence>
<reference evidence="3 4" key="1">
    <citation type="submission" date="2010-12" db="EMBL/GenBank/DDBJ databases">
        <title>Complete sequence of Bacillus cellulosilyticus DSM 2522.</title>
        <authorList>
            <consortium name="US DOE Joint Genome Institute"/>
            <person name="Lucas S."/>
            <person name="Copeland A."/>
            <person name="Lapidus A."/>
            <person name="Cheng J.-F."/>
            <person name="Bruce D."/>
            <person name="Goodwin L."/>
            <person name="Pitluck S."/>
            <person name="Chertkov O."/>
            <person name="Detter J.C."/>
            <person name="Han C."/>
            <person name="Tapia R."/>
            <person name="Land M."/>
            <person name="Hauser L."/>
            <person name="Jeffries C."/>
            <person name="Kyrpides N."/>
            <person name="Ivanova N."/>
            <person name="Mikhailova N."/>
            <person name="Brumm P."/>
            <person name="Mead D."/>
            <person name="Woyke T."/>
        </authorList>
    </citation>
    <scope>NUCLEOTIDE SEQUENCE [LARGE SCALE GENOMIC DNA]</scope>
    <source>
        <strain evidence="4">ATCC 21833 / DSM 2522 / FERM P-1141 / JCM 9156 / N-4</strain>
    </source>
</reference>
<dbReference type="OrthoDB" id="2376580at2"/>
<dbReference type="EMBL" id="CP002394">
    <property type="protein sequence ID" value="ADU30243.1"/>
    <property type="molecule type" value="Genomic_DNA"/>
</dbReference>
<dbReference type="InterPro" id="IPR016942">
    <property type="entry name" value="UCP030042"/>
</dbReference>
<evidence type="ECO:0000259" key="2">
    <source>
        <dbReference type="Pfam" id="PF14340"/>
    </source>
</evidence>
<dbReference type="STRING" id="649639.Bcell_1981"/>
<feature type="transmembrane region" description="Helical" evidence="1">
    <location>
        <begin position="76"/>
        <end position="96"/>
    </location>
</feature>
<feature type="transmembrane region" description="Helical" evidence="1">
    <location>
        <begin position="102"/>
        <end position="127"/>
    </location>
</feature>
<dbReference type="eggNOG" id="ENOG5031B0I">
    <property type="taxonomic scope" value="Bacteria"/>
</dbReference>
<feature type="transmembrane region" description="Helical" evidence="1">
    <location>
        <begin position="29"/>
        <end position="55"/>
    </location>
</feature>
<gene>
    <name evidence="3" type="ordered locus">Bcell_1981</name>
</gene>